<gene>
    <name evidence="2" type="ORF">AMATHDRAFT_1125</name>
</gene>
<evidence type="ECO:0000313" key="2">
    <source>
        <dbReference type="EMBL" id="PFH53464.1"/>
    </source>
</evidence>
<dbReference type="AlphaFoldDB" id="A0A2A9NVQ8"/>
<reference evidence="2 3" key="1">
    <citation type="submission" date="2014-02" db="EMBL/GenBank/DDBJ databases">
        <title>Transposable element dynamics among asymbiotic and ectomycorrhizal Amanita fungi.</title>
        <authorList>
            <consortium name="DOE Joint Genome Institute"/>
            <person name="Hess J."/>
            <person name="Skrede I."/>
            <person name="Wolfe B."/>
            <person name="LaButti K."/>
            <person name="Ohm R.A."/>
            <person name="Grigoriev I.V."/>
            <person name="Pringle A."/>
        </authorList>
    </citation>
    <scope>NUCLEOTIDE SEQUENCE [LARGE SCALE GENOMIC DNA]</scope>
    <source>
        <strain evidence="2 3">SKay4041</strain>
    </source>
</reference>
<proteinExistence type="predicted"/>
<sequence length="123" mass="14213">MRSTVCLISLLCIFFGTSTTLAQPIQARQCQATIPTKRRHQARRQMAVGDYTVATAQLHPRKVQELQARFIPALIASYAAEKILNKVFKSLRSRDEDTSLDLERRELQDFSERHVERKACKYF</sequence>
<feature type="chain" id="PRO_5012315324" evidence="1">
    <location>
        <begin position="23"/>
        <end position="123"/>
    </location>
</feature>
<protein>
    <submittedName>
        <fullName evidence="2">Uncharacterized protein</fullName>
    </submittedName>
</protein>
<dbReference type="Proteomes" id="UP000242287">
    <property type="component" value="Unassembled WGS sequence"/>
</dbReference>
<feature type="signal peptide" evidence="1">
    <location>
        <begin position="1"/>
        <end position="22"/>
    </location>
</feature>
<evidence type="ECO:0000256" key="1">
    <source>
        <dbReference type="SAM" id="SignalP"/>
    </source>
</evidence>
<dbReference type="EMBL" id="KZ301973">
    <property type="protein sequence ID" value="PFH53464.1"/>
    <property type="molecule type" value="Genomic_DNA"/>
</dbReference>
<keyword evidence="3" id="KW-1185">Reference proteome</keyword>
<accession>A0A2A9NVQ8</accession>
<evidence type="ECO:0000313" key="3">
    <source>
        <dbReference type="Proteomes" id="UP000242287"/>
    </source>
</evidence>
<keyword evidence="1" id="KW-0732">Signal</keyword>
<name>A0A2A9NVQ8_9AGAR</name>
<organism evidence="2 3">
    <name type="scientific">Amanita thiersii Skay4041</name>
    <dbReference type="NCBI Taxonomy" id="703135"/>
    <lineage>
        <taxon>Eukaryota</taxon>
        <taxon>Fungi</taxon>
        <taxon>Dikarya</taxon>
        <taxon>Basidiomycota</taxon>
        <taxon>Agaricomycotina</taxon>
        <taxon>Agaricomycetes</taxon>
        <taxon>Agaricomycetidae</taxon>
        <taxon>Agaricales</taxon>
        <taxon>Pluteineae</taxon>
        <taxon>Amanitaceae</taxon>
        <taxon>Amanita</taxon>
    </lineage>
</organism>